<sequence length="481" mass="52501">MLSMVVTLFAFHIFYTFYAFYPLKALAAAESGDAVMSRPPASQSDANQAGADDHSAVRGGQAHDALAKGGTMNAEQSDPQRQGWMLGFPPKPEKRIAFDDGSYFRFPQLRWTVSHMRQLMPTVNVSRGTGNAGALVSRPDSGIDGVTFTAMGTGEVLTWESSLGKNYTDGILVMHDGVIVYERYFGVLTADRQHAAMSMTKSFVGTLAAILVAEGTLSEQVLVGELVPELADSAFGSATVRQLMDMTTGIRFSEDYSDPQAEVWAHARAGNPLPKPKDYQGPRSYYDFLVTVQPEGAHGAGFHYKTANTDALGWVISRVTGKSVASLISEFIWKEMGAEMDAYMSVDSLGIPFAGGGLNLGLRDLGRFGELMRNNGYYNNRQIIPRGVVADIRKGGGKEDFKQSGYQQLKGWSYRNMWWVTHNANGAYMARGVYGQALYIDPAARMVIARFASHPEAKNALIDPTSLPAYQAVAEYLQSKP</sequence>
<dbReference type="InterPro" id="IPR001466">
    <property type="entry name" value="Beta-lactam-related"/>
</dbReference>
<organism evidence="3 4">
    <name type="scientific">Microbulbifer aestuariivivens</name>
    <dbReference type="NCBI Taxonomy" id="1908308"/>
    <lineage>
        <taxon>Bacteria</taxon>
        <taxon>Pseudomonadati</taxon>
        <taxon>Pseudomonadota</taxon>
        <taxon>Gammaproteobacteria</taxon>
        <taxon>Cellvibrionales</taxon>
        <taxon>Microbulbiferaceae</taxon>
        <taxon>Microbulbifer</taxon>
    </lineage>
</organism>
<protein>
    <recommendedName>
        <fullName evidence="2">Beta-lactamase-related domain-containing protein</fullName>
    </recommendedName>
</protein>
<dbReference type="InterPro" id="IPR050789">
    <property type="entry name" value="Diverse_Enzym_Activities"/>
</dbReference>
<dbReference type="Pfam" id="PF00144">
    <property type="entry name" value="Beta-lactamase"/>
    <property type="match status" value="1"/>
</dbReference>
<reference evidence="3 4" key="1">
    <citation type="submission" date="2024-02" db="EMBL/GenBank/DDBJ databases">
        <title>Microbulbifer aestuariivivens NBRC 112533.</title>
        <authorList>
            <person name="Ichikawa N."/>
            <person name="Katano-Makiyama Y."/>
            <person name="Hidaka K."/>
        </authorList>
    </citation>
    <scope>NUCLEOTIDE SEQUENCE [LARGE SCALE GENOMIC DNA]</scope>
    <source>
        <strain evidence="3 4">NBRC 112533</strain>
    </source>
</reference>
<dbReference type="PANTHER" id="PTHR43283">
    <property type="entry name" value="BETA-LACTAMASE-RELATED"/>
    <property type="match status" value="1"/>
</dbReference>
<name>A0ABP9WS52_9GAMM</name>
<feature type="domain" description="Beta-lactamase-related" evidence="2">
    <location>
        <begin position="171"/>
        <end position="456"/>
    </location>
</feature>
<dbReference type="Gene3D" id="3.40.710.10">
    <property type="entry name" value="DD-peptidase/beta-lactamase superfamily"/>
    <property type="match status" value="1"/>
</dbReference>
<dbReference type="Proteomes" id="UP001408594">
    <property type="component" value="Unassembled WGS sequence"/>
</dbReference>
<dbReference type="EMBL" id="BAABRT010000010">
    <property type="protein sequence ID" value="GAA5524966.1"/>
    <property type="molecule type" value="Genomic_DNA"/>
</dbReference>
<dbReference type="SUPFAM" id="SSF56601">
    <property type="entry name" value="beta-lactamase/transpeptidase-like"/>
    <property type="match status" value="1"/>
</dbReference>
<evidence type="ECO:0000256" key="1">
    <source>
        <dbReference type="SAM" id="MobiDB-lite"/>
    </source>
</evidence>
<keyword evidence="4" id="KW-1185">Reference proteome</keyword>
<comment type="caution">
    <text evidence="3">The sequence shown here is derived from an EMBL/GenBank/DDBJ whole genome shotgun (WGS) entry which is preliminary data.</text>
</comment>
<feature type="region of interest" description="Disordered" evidence="1">
    <location>
        <begin position="35"/>
        <end position="64"/>
    </location>
</feature>
<evidence type="ECO:0000313" key="4">
    <source>
        <dbReference type="Proteomes" id="UP001408594"/>
    </source>
</evidence>
<evidence type="ECO:0000259" key="2">
    <source>
        <dbReference type="Pfam" id="PF00144"/>
    </source>
</evidence>
<proteinExistence type="predicted"/>
<gene>
    <name evidence="3" type="ORF">Maes01_01526</name>
</gene>
<dbReference type="InterPro" id="IPR012338">
    <property type="entry name" value="Beta-lactam/transpept-like"/>
</dbReference>
<evidence type="ECO:0000313" key="3">
    <source>
        <dbReference type="EMBL" id="GAA5524966.1"/>
    </source>
</evidence>
<dbReference type="PANTHER" id="PTHR43283:SF7">
    <property type="entry name" value="BETA-LACTAMASE-RELATED DOMAIN-CONTAINING PROTEIN"/>
    <property type="match status" value="1"/>
</dbReference>
<accession>A0ABP9WS52</accession>